<dbReference type="OrthoDB" id="10324381at2759"/>
<evidence type="ECO:0000313" key="1">
    <source>
        <dbReference type="EMBL" id="PON39978.1"/>
    </source>
</evidence>
<protein>
    <submittedName>
        <fullName evidence="1">Uncharacterized protein</fullName>
    </submittedName>
</protein>
<reference evidence="2" key="1">
    <citation type="submission" date="2016-06" db="EMBL/GenBank/DDBJ databases">
        <title>Parallel loss of symbiosis genes in relatives of nitrogen-fixing non-legume Parasponia.</title>
        <authorList>
            <person name="Van Velzen R."/>
            <person name="Holmer R."/>
            <person name="Bu F."/>
            <person name="Rutten L."/>
            <person name="Van Zeijl A."/>
            <person name="Liu W."/>
            <person name="Santuari L."/>
            <person name="Cao Q."/>
            <person name="Sharma T."/>
            <person name="Shen D."/>
            <person name="Roswanjaya Y."/>
            <person name="Wardhani T."/>
            <person name="Kalhor M.S."/>
            <person name="Jansen J."/>
            <person name="Van den Hoogen J."/>
            <person name="Gungor B."/>
            <person name="Hartog M."/>
            <person name="Hontelez J."/>
            <person name="Verver J."/>
            <person name="Yang W.-C."/>
            <person name="Schijlen E."/>
            <person name="Repin R."/>
            <person name="Schilthuizen M."/>
            <person name="Schranz E."/>
            <person name="Heidstra R."/>
            <person name="Miyata K."/>
            <person name="Fedorova E."/>
            <person name="Kohlen W."/>
            <person name="Bisseling T."/>
            <person name="Smit S."/>
            <person name="Geurts R."/>
        </authorList>
    </citation>
    <scope>NUCLEOTIDE SEQUENCE [LARGE SCALE GENOMIC DNA]</scope>
    <source>
        <strain evidence="2">cv. RG33-2</strain>
    </source>
</reference>
<accession>A0A2P5AU23</accession>
<dbReference type="InParanoid" id="A0A2P5AU23"/>
<proteinExistence type="predicted"/>
<gene>
    <name evidence="1" type="ORF">TorRG33x02_341510</name>
</gene>
<name>A0A2P5AU23_TREOI</name>
<evidence type="ECO:0000313" key="2">
    <source>
        <dbReference type="Proteomes" id="UP000237000"/>
    </source>
</evidence>
<organism evidence="1 2">
    <name type="scientific">Trema orientale</name>
    <name type="common">Charcoal tree</name>
    <name type="synonym">Celtis orientalis</name>
    <dbReference type="NCBI Taxonomy" id="63057"/>
    <lineage>
        <taxon>Eukaryota</taxon>
        <taxon>Viridiplantae</taxon>
        <taxon>Streptophyta</taxon>
        <taxon>Embryophyta</taxon>
        <taxon>Tracheophyta</taxon>
        <taxon>Spermatophyta</taxon>
        <taxon>Magnoliopsida</taxon>
        <taxon>eudicotyledons</taxon>
        <taxon>Gunneridae</taxon>
        <taxon>Pentapetalae</taxon>
        <taxon>rosids</taxon>
        <taxon>fabids</taxon>
        <taxon>Rosales</taxon>
        <taxon>Cannabaceae</taxon>
        <taxon>Trema</taxon>
    </lineage>
</organism>
<keyword evidence="2" id="KW-1185">Reference proteome</keyword>
<dbReference type="AlphaFoldDB" id="A0A2P5AU23"/>
<dbReference type="Proteomes" id="UP000237000">
    <property type="component" value="Unassembled WGS sequence"/>
</dbReference>
<comment type="caution">
    <text evidence="1">The sequence shown here is derived from an EMBL/GenBank/DDBJ whole genome shotgun (WGS) entry which is preliminary data.</text>
</comment>
<sequence>MALDCHRPRRRSVHDLLQIDDDEAKEEVIWMHDASIEHLLNVEKADEACQRCGGHQRRPSLTFVNSALKKRKSLDDSHSADPSLSEMPQSTLIEKEHVFAWSIGDIIFFTVMLK</sequence>
<dbReference type="EMBL" id="JXTC01000701">
    <property type="protein sequence ID" value="PON39978.1"/>
    <property type="molecule type" value="Genomic_DNA"/>
</dbReference>